<evidence type="ECO:0008006" key="4">
    <source>
        <dbReference type="Google" id="ProtNLM"/>
    </source>
</evidence>
<evidence type="ECO:0000256" key="1">
    <source>
        <dbReference type="SAM" id="Phobius"/>
    </source>
</evidence>
<dbReference type="RefSeq" id="WP_078783206.1">
    <property type="nucleotide sequence ID" value="NZ_FUYF01000001.1"/>
</dbReference>
<feature type="transmembrane region" description="Helical" evidence="1">
    <location>
        <begin position="574"/>
        <end position="594"/>
    </location>
</feature>
<feature type="transmembrane region" description="Helical" evidence="1">
    <location>
        <begin position="307"/>
        <end position="327"/>
    </location>
</feature>
<feature type="transmembrane region" description="Helical" evidence="1">
    <location>
        <begin position="181"/>
        <end position="203"/>
    </location>
</feature>
<gene>
    <name evidence="2" type="ORF">SAMN02745178_00187</name>
</gene>
<evidence type="ECO:0000313" key="2">
    <source>
        <dbReference type="EMBL" id="SKA73642.1"/>
    </source>
</evidence>
<dbReference type="EMBL" id="FUYF01000001">
    <property type="protein sequence ID" value="SKA73642.1"/>
    <property type="molecule type" value="Genomic_DNA"/>
</dbReference>
<dbReference type="STRING" id="745368.SAMN02745178_00187"/>
<keyword evidence="3" id="KW-1185">Reference proteome</keyword>
<proteinExistence type="predicted"/>
<feature type="transmembrane region" description="Helical" evidence="1">
    <location>
        <begin position="215"/>
        <end position="240"/>
    </location>
</feature>
<feature type="transmembrane region" description="Helical" evidence="1">
    <location>
        <begin position="601"/>
        <end position="619"/>
    </location>
</feature>
<organism evidence="2 3">
    <name type="scientific">Gemmiger formicilis</name>
    <dbReference type="NCBI Taxonomy" id="745368"/>
    <lineage>
        <taxon>Bacteria</taxon>
        <taxon>Bacillati</taxon>
        <taxon>Bacillota</taxon>
        <taxon>Clostridia</taxon>
        <taxon>Eubacteriales</taxon>
        <taxon>Gemmiger</taxon>
    </lineage>
</organism>
<feature type="transmembrane region" description="Helical" evidence="1">
    <location>
        <begin position="397"/>
        <end position="417"/>
    </location>
</feature>
<feature type="transmembrane region" description="Helical" evidence="1">
    <location>
        <begin position="360"/>
        <end position="377"/>
    </location>
</feature>
<dbReference type="GeneID" id="93336687"/>
<reference evidence="2 3" key="1">
    <citation type="submission" date="2017-02" db="EMBL/GenBank/DDBJ databases">
        <authorList>
            <person name="Peterson S.W."/>
        </authorList>
    </citation>
    <scope>NUCLEOTIDE SEQUENCE [LARGE SCALE GENOMIC DNA]</scope>
    <source>
        <strain evidence="2 3">ATCC 27749</strain>
    </source>
</reference>
<keyword evidence="1" id="KW-1133">Transmembrane helix</keyword>
<keyword evidence="1" id="KW-0812">Transmembrane</keyword>
<dbReference type="AlphaFoldDB" id="A0A1T4W8N3"/>
<feature type="transmembrane region" description="Helical" evidence="1">
    <location>
        <begin position="500"/>
        <end position="521"/>
    </location>
</feature>
<feature type="transmembrane region" description="Helical" evidence="1">
    <location>
        <begin position="748"/>
        <end position="770"/>
    </location>
</feature>
<feature type="transmembrane region" description="Helical" evidence="1">
    <location>
        <begin position="333"/>
        <end position="353"/>
    </location>
</feature>
<feature type="transmembrane region" description="Helical" evidence="1">
    <location>
        <begin position="533"/>
        <end position="554"/>
    </location>
</feature>
<sequence length="780" mass="85121">MKHFIAFCRRNRLFAALLAAELAVVCALAAGLFGAPYKLALTPGDFTNTLPDIAAADDDGLKIWNQIGYHSDDPMTFSADNIALPSGAYEVTVRYFSCQTPDAPTFNMLNAAGSLTFASERSPAAVTFDALRLDDCHRSLTTRLWVGFGARMQDLTATVTYDQGQLYIYSITLTEQPIYRAARLLCFLVLFAAADAALLLLFAHVGERGAARRRALRLPLALAGIALLACLPLFSNYLYFGHDLEFHMQRIAAMAAELSYGQFPVRLTTTTLNGYGYASPLCYCELFLLLPALLYNLWLPLRTCYQVYLFAVTLATCLIAYFSFAKITASRRLGLLGALLYTLSAYRLTCVYTRAAVGEFTAMAFFPLVLLGLYGIYTSDRPRFGDWLPMALGMAAMVQSHLLSCELTALLLILFCLLRLRETLRPARLLAWVKAALLAVGLSAWYLFPFFISTRSIPFLVNRSDLVGKLQKHGLYAVQLFSFFGTAGGSSAEGTTHDMALTPGLPLLLALALAFYCLWRTQARGDTRPAAKHLYTTTGFAVLTLVLSLHAFPWDFVEGWFGPAVGKVVGMFQFPFRFLSLGTLLLCAAALFALQLLPERRAALAAAGLVCAALLTASITETNIMSAQGESSYATYNQNATINSVGTAEYLIDGASSYEAIWAQPKPASGDLHLISYEKREGVAYVSVENDGGEAAISLPIYNYGNYYAADESGAPFAITSGENMRIVLTIPAGYTGTIHVRYHAPGYWRAFEVLSAVSLLGVIGCGAFARRKRRTPATV</sequence>
<feature type="transmembrane region" description="Helical" evidence="1">
    <location>
        <begin position="429"/>
        <end position="448"/>
    </location>
</feature>
<name>A0A1T4W8N3_9FIRM</name>
<evidence type="ECO:0000313" key="3">
    <source>
        <dbReference type="Proteomes" id="UP000190286"/>
    </source>
</evidence>
<dbReference type="Proteomes" id="UP000190286">
    <property type="component" value="Unassembled WGS sequence"/>
</dbReference>
<dbReference type="OrthoDB" id="9784157at2"/>
<keyword evidence="1" id="KW-0472">Membrane</keyword>
<feature type="transmembrane region" description="Helical" evidence="1">
    <location>
        <begin position="274"/>
        <end position="295"/>
    </location>
</feature>
<protein>
    <recommendedName>
        <fullName evidence="4">Membrane protein YfhO</fullName>
    </recommendedName>
</protein>
<accession>A0A1T4W8N3</accession>